<dbReference type="Proteomes" id="UP001597041">
    <property type="component" value="Unassembled WGS sequence"/>
</dbReference>
<comment type="caution">
    <text evidence="1">The sequence shown here is derived from an EMBL/GenBank/DDBJ whole genome shotgun (WGS) entry which is preliminary data.</text>
</comment>
<reference evidence="2" key="1">
    <citation type="journal article" date="2019" name="Int. J. Syst. Evol. Microbiol.">
        <title>The Global Catalogue of Microorganisms (GCM) 10K type strain sequencing project: providing services to taxonomists for standard genome sequencing and annotation.</title>
        <authorList>
            <consortium name="The Broad Institute Genomics Platform"/>
            <consortium name="The Broad Institute Genome Sequencing Center for Infectious Disease"/>
            <person name="Wu L."/>
            <person name="Ma J."/>
        </authorList>
    </citation>
    <scope>NUCLEOTIDE SEQUENCE [LARGE SCALE GENOMIC DNA]</scope>
    <source>
        <strain evidence="2">CCUG 56608</strain>
    </source>
</reference>
<evidence type="ECO:0000313" key="1">
    <source>
        <dbReference type="EMBL" id="MFD1067954.1"/>
    </source>
</evidence>
<gene>
    <name evidence="1" type="ORF">ACFQ19_18310</name>
</gene>
<sequence>MFRCAWCMKKIGENQPLTTINVKFAEGVDFKDKEGEITQVYLSSRRTSIPMIVTTVDSEAKKHGQDGMFTVCDEKCGQKMKNALSKEIDTFQNVEDSDI</sequence>
<name>A0ABW3NKU4_9BACI</name>
<evidence type="ECO:0000313" key="2">
    <source>
        <dbReference type="Proteomes" id="UP001597041"/>
    </source>
</evidence>
<dbReference type="EMBL" id="JBHTKK010000032">
    <property type="protein sequence ID" value="MFD1067954.1"/>
    <property type="molecule type" value="Genomic_DNA"/>
</dbReference>
<keyword evidence="2" id="KW-1185">Reference proteome</keyword>
<accession>A0ABW3NKU4</accession>
<dbReference type="RefSeq" id="WP_379594124.1">
    <property type="nucleotide sequence ID" value="NZ_JBHTKK010000032.1"/>
</dbReference>
<organism evidence="1 2">
    <name type="scientific">Oceanobacillus locisalsi</name>
    <dbReference type="NCBI Taxonomy" id="546107"/>
    <lineage>
        <taxon>Bacteria</taxon>
        <taxon>Bacillati</taxon>
        <taxon>Bacillota</taxon>
        <taxon>Bacilli</taxon>
        <taxon>Bacillales</taxon>
        <taxon>Bacillaceae</taxon>
        <taxon>Oceanobacillus</taxon>
    </lineage>
</organism>
<proteinExistence type="predicted"/>
<protein>
    <submittedName>
        <fullName evidence="1">Uncharacterized protein</fullName>
    </submittedName>
</protein>